<sequence length="597" mass="65919">MDGQHPFETSALDMDSEAAVLLDIAQQERNEDGGHSSRPVNDPYLYGISTFYETQSSSLMQRPSYRVARTASQRPPISSISAFPSSSATENLASSNETDYMLGGFQSPRSFTVQKAGPSVHAVKHANATVRDSLLLSVSFGVFSRKSTGNQHAQGRCEMLDSGPASFPTYLSDVTTLDHLELAQYGKFGLTYRYHGLKPSDVEFYEVQVMYTDAEDYAVLARCSTSDHWQETVSMVNAIYHHNLECGSPGNCSSCDNPPRVIVCFANERWNSALASRGLDSASRGFVLLDGYDEDYAHRLQNTDVTNFERYLLIARLSYNESQVRGLAGMCTPPPTLLHSDNISEFMPTEQNKSLNSTRRQQDTSIQQSQHQNSCSRLRIVPKVTDFSRATEKPSGMTKREDEICVTCLEHHRDCKGGHMVAVTVRGKTELRCPYCAKARRQCFWKEPDKNINSYDAAATYYQASKRPGNTRAARRAKALARLAQRDAATVEDEVGGGDTEDVTDVVGLEDENHMEGGDSSNGAERMGGEHDTGIEDATGYETDTADQYDTAYEDDTGGENNMNDGEGLSQDEVTEADDSIQDCPHEADDTKYVSGQ</sequence>
<reference evidence="2 3" key="1">
    <citation type="submission" date="2022-12" db="EMBL/GenBank/DDBJ databases">
        <title>Genomic features and morphological characterization of a novel Knufia sp. strain isolated from spacecraft assembly facility.</title>
        <authorList>
            <person name="Teixeira M."/>
            <person name="Chander A.M."/>
            <person name="Stajich J.E."/>
            <person name="Venkateswaran K."/>
        </authorList>
    </citation>
    <scope>NUCLEOTIDE SEQUENCE [LARGE SCALE GENOMIC DNA]</scope>
    <source>
        <strain evidence="2 3">FJI-L2-BK-P2</strain>
    </source>
</reference>
<name>A0AAN8I3N0_9EURO</name>
<dbReference type="AlphaFoldDB" id="A0AAN8I3N0"/>
<accession>A0AAN8I3N0</accession>
<feature type="region of interest" description="Disordered" evidence="1">
    <location>
        <begin position="351"/>
        <end position="374"/>
    </location>
</feature>
<feature type="compositionally biased region" description="Acidic residues" evidence="1">
    <location>
        <begin position="544"/>
        <end position="558"/>
    </location>
</feature>
<evidence type="ECO:0000313" key="2">
    <source>
        <dbReference type="EMBL" id="KAK5948531.1"/>
    </source>
</evidence>
<feature type="compositionally biased region" description="Low complexity" evidence="1">
    <location>
        <begin position="357"/>
        <end position="372"/>
    </location>
</feature>
<feature type="compositionally biased region" description="Basic and acidic residues" evidence="1">
    <location>
        <begin position="584"/>
        <end position="597"/>
    </location>
</feature>
<evidence type="ECO:0000313" key="3">
    <source>
        <dbReference type="Proteomes" id="UP001316803"/>
    </source>
</evidence>
<keyword evidence="3" id="KW-1185">Reference proteome</keyword>
<dbReference type="EMBL" id="JAKLMC020000046">
    <property type="protein sequence ID" value="KAK5948531.1"/>
    <property type="molecule type" value="Genomic_DNA"/>
</dbReference>
<comment type="caution">
    <text evidence="2">The sequence shown here is derived from an EMBL/GenBank/DDBJ whole genome shotgun (WGS) entry which is preliminary data.</text>
</comment>
<proteinExistence type="predicted"/>
<feature type="compositionally biased region" description="Acidic residues" evidence="1">
    <location>
        <begin position="490"/>
        <end position="510"/>
    </location>
</feature>
<dbReference type="Proteomes" id="UP001316803">
    <property type="component" value="Unassembled WGS sequence"/>
</dbReference>
<feature type="region of interest" description="Disordered" evidence="1">
    <location>
        <begin position="489"/>
        <end position="597"/>
    </location>
</feature>
<protein>
    <submittedName>
        <fullName evidence="2">Uncharacterized protein</fullName>
    </submittedName>
</protein>
<gene>
    <name evidence="2" type="ORF">OHC33_010427</name>
</gene>
<organism evidence="2 3">
    <name type="scientific">Knufia fluminis</name>
    <dbReference type="NCBI Taxonomy" id="191047"/>
    <lineage>
        <taxon>Eukaryota</taxon>
        <taxon>Fungi</taxon>
        <taxon>Dikarya</taxon>
        <taxon>Ascomycota</taxon>
        <taxon>Pezizomycotina</taxon>
        <taxon>Eurotiomycetes</taxon>
        <taxon>Chaetothyriomycetidae</taxon>
        <taxon>Chaetothyriales</taxon>
        <taxon>Trichomeriaceae</taxon>
        <taxon>Knufia</taxon>
    </lineage>
</organism>
<evidence type="ECO:0000256" key="1">
    <source>
        <dbReference type="SAM" id="MobiDB-lite"/>
    </source>
</evidence>